<keyword evidence="1" id="KW-0812">Transmembrane</keyword>
<protein>
    <submittedName>
        <fullName evidence="2">Uncharacterized protein</fullName>
    </submittedName>
</protein>
<keyword evidence="1" id="KW-0472">Membrane</keyword>
<organism evidence="2 3">
    <name type="scientific">Yersinia rochesterensis</name>
    <dbReference type="NCBI Taxonomy" id="1604335"/>
    <lineage>
        <taxon>Bacteria</taxon>
        <taxon>Pseudomonadati</taxon>
        <taxon>Pseudomonadota</taxon>
        <taxon>Gammaproteobacteria</taxon>
        <taxon>Enterobacterales</taxon>
        <taxon>Yersiniaceae</taxon>
        <taxon>Yersinia</taxon>
    </lineage>
</organism>
<keyword evidence="1" id="KW-1133">Transmembrane helix</keyword>
<accession>A0ABN4FCT2</accession>
<gene>
    <name evidence="2" type="ORF">CH54_2143</name>
</gene>
<dbReference type="Proteomes" id="UP000031883">
    <property type="component" value="Chromosome"/>
</dbReference>
<evidence type="ECO:0000313" key="2">
    <source>
        <dbReference type="EMBL" id="AJJ35477.1"/>
    </source>
</evidence>
<evidence type="ECO:0000313" key="3">
    <source>
        <dbReference type="Proteomes" id="UP000031883"/>
    </source>
</evidence>
<sequence length="48" mass="5889">MMSVLVLDIGERNIQWVLLLSLLGWIVFFIILKAYHYRRYSLKKKQYE</sequence>
<dbReference type="EMBL" id="CP009997">
    <property type="protein sequence ID" value="AJJ35477.1"/>
    <property type="molecule type" value="Genomic_DNA"/>
</dbReference>
<proteinExistence type="predicted"/>
<feature type="transmembrane region" description="Helical" evidence="1">
    <location>
        <begin position="14"/>
        <end position="35"/>
    </location>
</feature>
<reference evidence="2 3" key="1">
    <citation type="journal article" date="2015" name="Genome Announc.">
        <title>Thirty-Two Complete Genome Assemblies of Nine Yersinia Species, Including Y. pestis, Y. pseudotuberculosis, and Y. enterocolitica.</title>
        <authorList>
            <person name="Johnson S.L."/>
            <person name="Daligault H.E."/>
            <person name="Davenport K.W."/>
            <person name="Jaissle J."/>
            <person name="Frey K.G."/>
            <person name="Ladner J.T."/>
            <person name="Broomall S.M."/>
            <person name="Bishop-Lilly K.A."/>
            <person name="Bruce D.C."/>
            <person name="Coyne S.R."/>
            <person name="Gibbons H.S."/>
            <person name="Lo C.C."/>
            <person name="Munk A.C."/>
            <person name="Rosenzweig C.N."/>
            <person name="Koroleva G.I."/>
            <person name="Palacios G.F."/>
            <person name="Redden C.L."/>
            <person name="Xu Y."/>
            <person name="Minogue T.D."/>
            <person name="Chain P.S."/>
        </authorList>
    </citation>
    <scope>NUCLEOTIDE SEQUENCE [LARGE SCALE GENOMIC DNA]</scope>
    <source>
        <strain evidence="2 3">Y231</strain>
    </source>
</reference>
<keyword evidence="3" id="KW-1185">Reference proteome</keyword>
<evidence type="ECO:0000256" key="1">
    <source>
        <dbReference type="SAM" id="Phobius"/>
    </source>
</evidence>
<name>A0ABN4FCT2_9GAMM</name>